<evidence type="ECO:0000256" key="2">
    <source>
        <dbReference type="ARBA" id="ARBA00022603"/>
    </source>
</evidence>
<keyword evidence="3 8" id="KW-0808">Transferase</keyword>
<proteinExistence type="predicted"/>
<dbReference type="InterPro" id="IPR050320">
    <property type="entry name" value="N5-glutamine_MTase"/>
</dbReference>
<evidence type="ECO:0000259" key="7">
    <source>
        <dbReference type="Pfam" id="PF17827"/>
    </source>
</evidence>
<dbReference type="GO" id="GO:0032259">
    <property type="term" value="P:methylation"/>
    <property type="evidence" value="ECO:0007669"/>
    <property type="project" value="UniProtKB-KW"/>
</dbReference>
<evidence type="ECO:0000313" key="9">
    <source>
        <dbReference type="Proteomes" id="UP000719942"/>
    </source>
</evidence>
<gene>
    <name evidence="8" type="primary">prmC</name>
    <name evidence="8" type="ORF">J5W02_07370</name>
</gene>
<dbReference type="PANTHER" id="PTHR18895">
    <property type="entry name" value="HEMK METHYLTRANSFERASE"/>
    <property type="match status" value="1"/>
</dbReference>
<dbReference type="Gene3D" id="3.40.50.150">
    <property type="entry name" value="Vaccinia Virus protein VP39"/>
    <property type="match status" value="1"/>
</dbReference>
<feature type="domain" description="Release factor glutamine methyltransferase N-terminal" evidence="7">
    <location>
        <begin position="7"/>
        <end position="75"/>
    </location>
</feature>
<dbReference type="Pfam" id="PF05175">
    <property type="entry name" value="MTS"/>
    <property type="match status" value="1"/>
</dbReference>
<dbReference type="InterPro" id="IPR007848">
    <property type="entry name" value="Small_mtfrase_dom"/>
</dbReference>
<dbReference type="NCBIfam" id="TIGR03534">
    <property type="entry name" value="RF_mod_PrmC"/>
    <property type="match status" value="1"/>
</dbReference>
<evidence type="ECO:0000256" key="3">
    <source>
        <dbReference type="ARBA" id="ARBA00022679"/>
    </source>
</evidence>
<dbReference type="PANTHER" id="PTHR18895:SF74">
    <property type="entry name" value="MTRF1L RELEASE FACTOR GLUTAMINE METHYLTRANSFERASE"/>
    <property type="match status" value="1"/>
</dbReference>
<dbReference type="InterPro" id="IPR029063">
    <property type="entry name" value="SAM-dependent_MTases_sf"/>
</dbReference>
<evidence type="ECO:0000313" key="8">
    <source>
        <dbReference type="EMBL" id="MBW7572631.1"/>
    </source>
</evidence>
<comment type="caution">
    <text evidence="8">The sequence shown here is derived from an EMBL/GenBank/DDBJ whole genome shotgun (WGS) entry which is preliminary data.</text>
</comment>
<accession>A0ABS7DNG1</accession>
<dbReference type="GO" id="GO:0102559">
    <property type="term" value="F:peptide chain release factor N(5)-glutamine methyltransferase activity"/>
    <property type="evidence" value="ECO:0007669"/>
    <property type="project" value="UniProtKB-EC"/>
</dbReference>
<evidence type="ECO:0000256" key="1">
    <source>
        <dbReference type="ARBA" id="ARBA00012771"/>
    </source>
</evidence>
<keyword evidence="4" id="KW-0949">S-adenosyl-L-methionine</keyword>
<keyword evidence="2 8" id="KW-0489">Methyltransferase</keyword>
<evidence type="ECO:0000256" key="5">
    <source>
        <dbReference type="ARBA" id="ARBA00048391"/>
    </source>
</evidence>
<dbReference type="InterPro" id="IPR019874">
    <property type="entry name" value="RF_methyltr_PrmC"/>
</dbReference>
<protein>
    <recommendedName>
        <fullName evidence="1">peptide chain release factor N(5)-glutamine methyltransferase</fullName>
        <ecNumber evidence="1">2.1.1.297</ecNumber>
    </recommendedName>
</protein>
<reference evidence="8 9" key="1">
    <citation type="submission" date="2021-03" db="EMBL/GenBank/DDBJ databases">
        <title>Caproiciproducens sp. nov. isolated from feces of cow.</title>
        <authorList>
            <person name="Choi J.-Y."/>
        </authorList>
    </citation>
    <scope>NUCLEOTIDE SEQUENCE [LARGE SCALE GENOMIC DNA]</scope>
    <source>
        <strain evidence="8 9">AGMB10547</strain>
    </source>
</reference>
<dbReference type="PROSITE" id="PS00092">
    <property type="entry name" value="N6_MTASE"/>
    <property type="match status" value="1"/>
</dbReference>
<dbReference type="InterPro" id="IPR004556">
    <property type="entry name" value="HemK-like"/>
</dbReference>
<feature type="domain" description="Methyltransferase small" evidence="6">
    <location>
        <begin position="106"/>
        <end position="198"/>
    </location>
</feature>
<evidence type="ECO:0000256" key="4">
    <source>
        <dbReference type="ARBA" id="ARBA00022691"/>
    </source>
</evidence>
<dbReference type="EMBL" id="JAGFNZ010000002">
    <property type="protein sequence ID" value="MBW7572631.1"/>
    <property type="molecule type" value="Genomic_DNA"/>
</dbReference>
<name>A0ABS7DNG1_9FIRM</name>
<dbReference type="Proteomes" id="UP000719942">
    <property type="component" value="Unassembled WGS sequence"/>
</dbReference>
<dbReference type="Pfam" id="PF17827">
    <property type="entry name" value="PrmC_N"/>
    <property type="match status" value="1"/>
</dbReference>
<evidence type="ECO:0000259" key="6">
    <source>
        <dbReference type="Pfam" id="PF05175"/>
    </source>
</evidence>
<sequence>MTLGETYRMGKNILTGAGNESPAFDASCLFQKAFGFDRQDRILHSAEPAEEQRSGEFLRLVHERAGGRPLQYLLGSWPFMELTLAVGEGVLIPREETELLVYTAAKLLSGVENPEIVDLCSGSGAVALGLCSLLPNAFVTAAELYGEALHYLDLNIKSTGFQHIKSVRTDILNPESAAEFSSFDCIVSNPPYIAAGELQTLQTEVQKEPLTALDGGEDGLLFYRAIASLWLPKLKPGGAAAVEIGEGQAAQVTELFRAAGLSEIQVAKDFNGLDRVVAGIRKKD</sequence>
<dbReference type="InterPro" id="IPR002052">
    <property type="entry name" value="DNA_methylase_N6_adenine_CS"/>
</dbReference>
<dbReference type="Gene3D" id="1.10.8.10">
    <property type="entry name" value="DNA helicase RuvA subunit, C-terminal domain"/>
    <property type="match status" value="1"/>
</dbReference>
<dbReference type="SUPFAM" id="SSF53335">
    <property type="entry name" value="S-adenosyl-L-methionine-dependent methyltransferases"/>
    <property type="match status" value="1"/>
</dbReference>
<dbReference type="InterPro" id="IPR040758">
    <property type="entry name" value="PrmC_N"/>
</dbReference>
<comment type="catalytic activity">
    <reaction evidence="5">
        <text>L-glutaminyl-[peptide chain release factor] + S-adenosyl-L-methionine = N(5)-methyl-L-glutaminyl-[peptide chain release factor] + S-adenosyl-L-homocysteine + H(+)</text>
        <dbReference type="Rhea" id="RHEA:42896"/>
        <dbReference type="Rhea" id="RHEA-COMP:10271"/>
        <dbReference type="Rhea" id="RHEA-COMP:10272"/>
        <dbReference type="ChEBI" id="CHEBI:15378"/>
        <dbReference type="ChEBI" id="CHEBI:30011"/>
        <dbReference type="ChEBI" id="CHEBI:57856"/>
        <dbReference type="ChEBI" id="CHEBI:59789"/>
        <dbReference type="ChEBI" id="CHEBI:61891"/>
        <dbReference type="EC" id="2.1.1.297"/>
    </reaction>
</comment>
<keyword evidence="9" id="KW-1185">Reference proteome</keyword>
<organism evidence="8 9">
    <name type="scientific">Caproiciproducens faecalis</name>
    <dbReference type="NCBI Taxonomy" id="2820301"/>
    <lineage>
        <taxon>Bacteria</taxon>
        <taxon>Bacillati</taxon>
        <taxon>Bacillota</taxon>
        <taxon>Clostridia</taxon>
        <taxon>Eubacteriales</taxon>
        <taxon>Acutalibacteraceae</taxon>
        <taxon>Caproiciproducens</taxon>
    </lineage>
</organism>
<dbReference type="EC" id="2.1.1.297" evidence="1"/>
<dbReference type="NCBIfam" id="TIGR00536">
    <property type="entry name" value="hemK_fam"/>
    <property type="match status" value="1"/>
</dbReference>